<dbReference type="RefSeq" id="WP_090201131.1">
    <property type="nucleotide sequence ID" value="NZ_FOYP01000002.1"/>
</dbReference>
<evidence type="ECO:0000256" key="1">
    <source>
        <dbReference type="SAM" id="Phobius"/>
    </source>
</evidence>
<name>A0A1I6HI39_9RHOB</name>
<sequence length="265" mass="27798">MAFQIIRHAFAMIFNNFGQALRASVGPYVLLIIVAAAVFGALGSLEQLGELAVGNIQPDQIADVAGPIIFAVFVLLTLAVFVSAWVAVSWHRFILLEEYSGILPSVTGRPIWPYVGKSMLLGLLIAVLGLLVGMVFGLVLVPLAHAGETAAYLGAAIIGILMVAVLSLMWFRMGVALPATAVGKPIKLGAAWSATSGINGTIIGIVLIIAVVTFIAGTAVQGLYGIHPALGFAVDIFVQWLTLMVGVSILTTLYGHVIEGRPLID</sequence>
<accession>A0A1I6HI39</accession>
<dbReference type="EMBL" id="FOYP01000002">
    <property type="protein sequence ID" value="SFR54121.1"/>
    <property type="molecule type" value="Genomic_DNA"/>
</dbReference>
<dbReference type="STRING" id="390270.SAMN04488005_2731"/>
<keyword evidence="3" id="KW-1185">Reference proteome</keyword>
<reference evidence="3" key="1">
    <citation type="submission" date="2016-10" db="EMBL/GenBank/DDBJ databases">
        <authorList>
            <person name="Varghese N."/>
            <person name="Submissions S."/>
        </authorList>
    </citation>
    <scope>NUCLEOTIDE SEQUENCE [LARGE SCALE GENOMIC DNA]</scope>
    <source>
        <strain evidence="3">DSM 26879</strain>
    </source>
</reference>
<evidence type="ECO:0008006" key="4">
    <source>
        <dbReference type="Google" id="ProtNLM"/>
    </source>
</evidence>
<proteinExistence type="predicted"/>
<organism evidence="2 3">
    <name type="scientific">Yoonia tamlensis</name>
    <dbReference type="NCBI Taxonomy" id="390270"/>
    <lineage>
        <taxon>Bacteria</taxon>
        <taxon>Pseudomonadati</taxon>
        <taxon>Pseudomonadota</taxon>
        <taxon>Alphaproteobacteria</taxon>
        <taxon>Rhodobacterales</taxon>
        <taxon>Paracoccaceae</taxon>
        <taxon>Yoonia</taxon>
    </lineage>
</organism>
<feature type="transmembrane region" description="Helical" evidence="1">
    <location>
        <begin position="150"/>
        <end position="171"/>
    </location>
</feature>
<evidence type="ECO:0000313" key="2">
    <source>
        <dbReference type="EMBL" id="SFR54121.1"/>
    </source>
</evidence>
<protein>
    <recommendedName>
        <fullName evidence="4">Membrane domain of glycerophosphoryl diester phosphodiesterase</fullName>
    </recommendedName>
</protein>
<feature type="transmembrane region" description="Helical" evidence="1">
    <location>
        <begin position="119"/>
        <end position="144"/>
    </location>
</feature>
<dbReference type="AlphaFoldDB" id="A0A1I6HI39"/>
<dbReference type="OrthoDB" id="7704812at2"/>
<keyword evidence="1" id="KW-1133">Transmembrane helix</keyword>
<feature type="transmembrane region" description="Helical" evidence="1">
    <location>
        <begin position="21"/>
        <end position="44"/>
    </location>
</feature>
<keyword evidence="1" id="KW-0812">Transmembrane</keyword>
<feature type="transmembrane region" description="Helical" evidence="1">
    <location>
        <begin position="64"/>
        <end position="88"/>
    </location>
</feature>
<feature type="transmembrane region" description="Helical" evidence="1">
    <location>
        <begin position="192"/>
        <end position="216"/>
    </location>
</feature>
<keyword evidence="1" id="KW-0472">Membrane</keyword>
<dbReference type="Proteomes" id="UP000199478">
    <property type="component" value="Unassembled WGS sequence"/>
</dbReference>
<feature type="transmembrane region" description="Helical" evidence="1">
    <location>
        <begin position="236"/>
        <end position="257"/>
    </location>
</feature>
<gene>
    <name evidence="2" type="ORF">SAMN04488005_2731</name>
</gene>
<evidence type="ECO:0000313" key="3">
    <source>
        <dbReference type="Proteomes" id="UP000199478"/>
    </source>
</evidence>